<protein>
    <submittedName>
        <fullName evidence="1">Uncharacterized protein</fullName>
    </submittedName>
</protein>
<name>A0A955IW41_UNCKA</name>
<accession>A0A955IW41</accession>
<organism evidence="1 2">
    <name type="scientific">candidate division WWE3 bacterium</name>
    <dbReference type="NCBI Taxonomy" id="2053526"/>
    <lineage>
        <taxon>Bacteria</taxon>
        <taxon>Katanobacteria</taxon>
    </lineage>
</organism>
<comment type="caution">
    <text evidence="1">The sequence shown here is derived from an EMBL/GenBank/DDBJ whole genome shotgun (WGS) entry which is preliminary data.</text>
</comment>
<proteinExistence type="predicted"/>
<reference evidence="1" key="1">
    <citation type="submission" date="2020-04" db="EMBL/GenBank/DDBJ databases">
        <authorList>
            <person name="Zhang T."/>
        </authorList>
    </citation>
    <scope>NUCLEOTIDE SEQUENCE</scope>
    <source>
        <strain evidence="1">HKST-UBA80</strain>
    </source>
</reference>
<dbReference type="AlphaFoldDB" id="A0A955IW41"/>
<dbReference type="EMBL" id="JAGQNY010000006">
    <property type="protein sequence ID" value="MCA9302134.1"/>
    <property type="molecule type" value="Genomic_DNA"/>
</dbReference>
<evidence type="ECO:0000313" key="1">
    <source>
        <dbReference type="EMBL" id="MCA9302134.1"/>
    </source>
</evidence>
<dbReference type="Proteomes" id="UP000714817">
    <property type="component" value="Unassembled WGS sequence"/>
</dbReference>
<gene>
    <name evidence="1" type="ORF">KDA10_02085</name>
</gene>
<reference evidence="1" key="2">
    <citation type="journal article" date="2021" name="Microbiome">
        <title>Successional dynamics and alternative stable states in a saline activated sludge microbial community over 9 years.</title>
        <authorList>
            <person name="Wang Y."/>
            <person name="Ye J."/>
            <person name="Ju F."/>
            <person name="Liu L."/>
            <person name="Boyd J.A."/>
            <person name="Deng Y."/>
            <person name="Parks D.H."/>
            <person name="Jiang X."/>
            <person name="Yin X."/>
            <person name="Woodcroft B.J."/>
            <person name="Tyson G.W."/>
            <person name="Hugenholtz P."/>
            <person name="Polz M.F."/>
            <person name="Zhang T."/>
        </authorList>
    </citation>
    <scope>NUCLEOTIDE SEQUENCE</scope>
    <source>
        <strain evidence="1">HKST-UBA80</strain>
    </source>
</reference>
<feature type="non-terminal residue" evidence="1">
    <location>
        <position position="96"/>
    </location>
</feature>
<evidence type="ECO:0000313" key="2">
    <source>
        <dbReference type="Proteomes" id="UP000714817"/>
    </source>
</evidence>
<sequence>MAAPITHIVLTKKIYNQHFSDKSFNDFIIGTSLPDIRYLGTIDRNKTHFPNAALNETKQEKSFTAGLKLHSIVDRVRENFLLSYDLYSKCPESKFI</sequence>